<evidence type="ECO:0000313" key="2">
    <source>
        <dbReference type="EMBL" id="JAD85241.1"/>
    </source>
</evidence>
<sequence>MLISAFRSELMQIPPRPARNRWQCKLGQHKWTISPRLCDSMLPVCPCYCPANRRCRGTCPIFDGLWLPVKRTLSHLCSMSFSPTSAPPSTTFTALGSRYFGKLAARNAAVDGASSDGFTTTALPAAKAPESGSITKPIRFQQEKVSTTPSGSGTTNAVTGKATNDVSAFSGAAHLLRFCSLSLTDFARTPTSSLKDSPGCLPRSSRSTSKVSSSSSRSLMSPLICDRLHSMSLVLPLS</sequence>
<dbReference type="EMBL" id="GBRH01212654">
    <property type="protein sequence ID" value="JAD85241.1"/>
    <property type="molecule type" value="Transcribed_RNA"/>
</dbReference>
<proteinExistence type="predicted"/>
<feature type="region of interest" description="Disordered" evidence="1">
    <location>
        <begin position="190"/>
        <end position="216"/>
    </location>
</feature>
<reference evidence="2" key="1">
    <citation type="submission" date="2014-09" db="EMBL/GenBank/DDBJ databases">
        <authorList>
            <person name="Magalhaes I.L.F."/>
            <person name="Oliveira U."/>
            <person name="Santos F.R."/>
            <person name="Vidigal T.H.D.A."/>
            <person name="Brescovit A.D."/>
            <person name="Santos A.J."/>
        </authorList>
    </citation>
    <scope>NUCLEOTIDE SEQUENCE</scope>
    <source>
        <tissue evidence="2">Shoot tissue taken approximately 20 cm above the soil surface</tissue>
    </source>
</reference>
<feature type="compositionally biased region" description="Low complexity" evidence="1">
    <location>
        <begin position="203"/>
        <end position="216"/>
    </location>
</feature>
<accession>A0A0A9DBP1</accession>
<organism evidence="2">
    <name type="scientific">Arundo donax</name>
    <name type="common">Giant reed</name>
    <name type="synonym">Donax arundinaceus</name>
    <dbReference type="NCBI Taxonomy" id="35708"/>
    <lineage>
        <taxon>Eukaryota</taxon>
        <taxon>Viridiplantae</taxon>
        <taxon>Streptophyta</taxon>
        <taxon>Embryophyta</taxon>
        <taxon>Tracheophyta</taxon>
        <taxon>Spermatophyta</taxon>
        <taxon>Magnoliopsida</taxon>
        <taxon>Liliopsida</taxon>
        <taxon>Poales</taxon>
        <taxon>Poaceae</taxon>
        <taxon>PACMAD clade</taxon>
        <taxon>Arundinoideae</taxon>
        <taxon>Arundineae</taxon>
        <taxon>Arundo</taxon>
    </lineage>
</organism>
<evidence type="ECO:0000256" key="1">
    <source>
        <dbReference type="SAM" id="MobiDB-lite"/>
    </source>
</evidence>
<dbReference type="AlphaFoldDB" id="A0A0A9DBP1"/>
<name>A0A0A9DBP1_ARUDO</name>
<reference evidence="2" key="2">
    <citation type="journal article" date="2015" name="Data Brief">
        <title>Shoot transcriptome of the giant reed, Arundo donax.</title>
        <authorList>
            <person name="Barrero R.A."/>
            <person name="Guerrero F.D."/>
            <person name="Moolhuijzen P."/>
            <person name="Goolsby J.A."/>
            <person name="Tidwell J."/>
            <person name="Bellgard S.E."/>
            <person name="Bellgard M.I."/>
        </authorList>
    </citation>
    <scope>NUCLEOTIDE SEQUENCE</scope>
    <source>
        <tissue evidence="2">Shoot tissue taken approximately 20 cm above the soil surface</tissue>
    </source>
</reference>
<protein>
    <submittedName>
        <fullName evidence="2">Uncharacterized protein</fullName>
    </submittedName>
</protein>